<sequence>MRRRTPLTAAACLAVLAVSAPAPAFAHSAPIDEYVALGDSSVAGPLIPDWDTGEPGCLRSTNNWAVEVADELGVANLTDVSCSAATAEHMANPQSLPLGGSAPPQFDALSDTTDLVTTTIGGNDVGLVGEALKCVNLLPEPAGQSCKDRLTSGGVDQLAAKIDAFEPAFGEMLDGIREHAPNARVVVVGYGTYIQPGGCYPETPVWSRDADYLQDTIGRLDDMMARQSAEHGVEFIDIREATKGRNLCAPTGTRWYESLIPTSPATPLHPNRIGMTGIGEAVAAELR</sequence>
<evidence type="ECO:0000313" key="6">
    <source>
        <dbReference type="Proteomes" id="UP000000844"/>
    </source>
</evidence>
<dbReference type="KEGG" id="sna:Snas_0116"/>
<dbReference type="InterPro" id="IPR013830">
    <property type="entry name" value="SGNH_hydro"/>
</dbReference>
<feature type="chain" id="PRO_5003049450" description="SGNH hydrolase-type esterase domain-containing protein" evidence="3">
    <location>
        <begin position="27"/>
        <end position="287"/>
    </location>
</feature>
<name>D3Q1I9_STANL</name>
<dbReference type="GO" id="GO:0004806">
    <property type="term" value="F:triacylglycerol lipase activity"/>
    <property type="evidence" value="ECO:0007669"/>
    <property type="project" value="TreeGrafter"/>
</dbReference>
<evidence type="ECO:0000256" key="2">
    <source>
        <dbReference type="PIRSR" id="PIRSR637460-2"/>
    </source>
</evidence>
<accession>D3Q1I9</accession>
<evidence type="ECO:0000313" key="5">
    <source>
        <dbReference type="EMBL" id="ADD39837.1"/>
    </source>
</evidence>
<dbReference type="InterPro" id="IPR037460">
    <property type="entry name" value="SEST-like"/>
</dbReference>
<keyword evidence="3" id="KW-0732">Signal</keyword>
<dbReference type="PANTHER" id="PTHR37981:SF1">
    <property type="entry name" value="SGNH HYDROLASE-TYPE ESTERASE DOMAIN-CONTAINING PROTEIN"/>
    <property type="match status" value="1"/>
</dbReference>
<keyword evidence="2" id="KW-1015">Disulfide bond</keyword>
<dbReference type="EMBL" id="CP001778">
    <property type="protein sequence ID" value="ADD39837.1"/>
    <property type="molecule type" value="Genomic_DNA"/>
</dbReference>
<proteinExistence type="predicted"/>
<dbReference type="SUPFAM" id="SSF52266">
    <property type="entry name" value="SGNH hydrolase"/>
    <property type="match status" value="1"/>
</dbReference>
<evidence type="ECO:0000259" key="4">
    <source>
        <dbReference type="Pfam" id="PF13472"/>
    </source>
</evidence>
<dbReference type="Proteomes" id="UP000000844">
    <property type="component" value="Chromosome"/>
</dbReference>
<evidence type="ECO:0000256" key="3">
    <source>
        <dbReference type="SAM" id="SignalP"/>
    </source>
</evidence>
<dbReference type="STRING" id="446470.Snas_0116"/>
<organism evidence="5 6">
    <name type="scientific">Stackebrandtia nassauensis (strain DSM 44728 / CIP 108903 / NRRL B-16338 / NBRC 102104 / LLR-40K-21)</name>
    <dbReference type="NCBI Taxonomy" id="446470"/>
    <lineage>
        <taxon>Bacteria</taxon>
        <taxon>Bacillati</taxon>
        <taxon>Actinomycetota</taxon>
        <taxon>Actinomycetes</taxon>
        <taxon>Glycomycetales</taxon>
        <taxon>Glycomycetaceae</taxon>
        <taxon>Stackebrandtia</taxon>
    </lineage>
</organism>
<dbReference type="OrthoDB" id="5503950at2"/>
<feature type="disulfide bond" evidence="2">
    <location>
        <begin position="134"/>
        <end position="146"/>
    </location>
</feature>
<dbReference type="Gene3D" id="3.40.50.1110">
    <property type="entry name" value="SGNH hydrolase"/>
    <property type="match status" value="1"/>
</dbReference>
<feature type="active site" description="Nucleophile" evidence="1">
    <location>
        <position position="40"/>
    </location>
</feature>
<feature type="disulfide bond" evidence="2">
    <location>
        <begin position="199"/>
        <end position="248"/>
    </location>
</feature>
<gene>
    <name evidence="5" type="ordered locus">Snas_0116</name>
</gene>
<reference evidence="5 6" key="1">
    <citation type="journal article" date="2009" name="Stand. Genomic Sci.">
        <title>Complete genome sequence of Stackebrandtia nassauensis type strain (LLR-40K-21).</title>
        <authorList>
            <person name="Munk C."/>
            <person name="Lapidus A."/>
            <person name="Copeland A."/>
            <person name="Jando M."/>
            <person name="Mayilraj S."/>
            <person name="Glavina Del Rio T."/>
            <person name="Nolan M."/>
            <person name="Chen F."/>
            <person name="Lucas S."/>
            <person name="Tice H."/>
            <person name="Cheng J.F."/>
            <person name="Han C."/>
            <person name="Detter J.C."/>
            <person name="Bruce D."/>
            <person name="Goodwin L."/>
            <person name="Chain P."/>
            <person name="Pitluck S."/>
            <person name="Goker M."/>
            <person name="Ovchinikova G."/>
            <person name="Pati A."/>
            <person name="Ivanova N."/>
            <person name="Mavromatis K."/>
            <person name="Chen A."/>
            <person name="Palaniappan K."/>
            <person name="Land M."/>
            <person name="Hauser L."/>
            <person name="Chang Y.J."/>
            <person name="Jeffries C.D."/>
            <person name="Bristow J."/>
            <person name="Eisen J.A."/>
            <person name="Markowitz V."/>
            <person name="Hugenholtz P."/>
            <person name="Kyrpides N.C."/>
            <person name="Klenk H.P."/>
        </authorList>
    </citation>
    <scope>NUCLEOTIDE SEQUENCE [LARGE SCALE GENOMIC DNA]</scope>
    <source>
        <strain evidence="6">DSM 44728 / CIP 108903 / NRRL B-16338 / NBRC 102104 / LLR-40K-21</strain>
    </source>
</reference>
<dbReference type="GO" id="GO:0019433">
    <property type="term" value="P:triglyceride catabolic process"/>
    <property type="evidence" value="ECO:0007669"/>
    <property type="project" value="TreeGrafter"/>
</dbReference>
<feature type="disulfide bond" evidence="2">
    <location>
        <begin position="57"/>
        <end position="82"/>
    </location>
</feature>
<dbReference type="PANTHER" id="PTHR37981">
    <property type="entry name" value="LIPASE 2"/>
    <property type="match status" value="1"/>
</dbReference>
<evidence type="ECO:0000256" key="1">
    <source>
        <dbReference type="PIRSR" id="PIRSR637460-1"/>
    </source>
</evidence>
<dbReference type="eggNOG" id="COG2755">
    <property type="taxonomic scope" value="Bacteria"/>
</dbReference>
<keyword evidence="6" id="KW-1185">Reference proteome</keyword>
<dbReference type="AlphaFoldDB" id="D3Q1I9"/>
<dbReference type="HOGENOM" id="CLU_038449_4_1_11"/>
<dbReference type="InterPro" id="IPR036514">
    <property type="entry name" value="SGNH_hydro_sf"/>
</dbReference>
<protein>
    <recommendedName>
        <fullName evidence="4">SGNH hydrolase-type esterase domain-containing protein</fullName>
    </recommendedName>
</protein>
<dbReference type="RefSeq" id="WP_013015408.1">
    <property type="nucleotide sequence ID" value="NC_013947.1"/>
</dbReference>
<dbReference type="Pfam" id="PF13472">
    <property type="entry name" value="Lipase_GDSL_2"/>
    <property type="match status" value="1"/>
</dbReference>
<feature type="active site" evidence="1">
    <location>
        <position position="269"/>
    </location>
</feature>
<feature type="signal peptide" evidence="3">
    <location>
        <begin position="1"/>
        <end position="26"/>
    </location>
</feature>
<dbReference type="CDD" id="cd01823">
    <property type="entry name" value="SEST_like"/>
    <property type="match status" value="1"/>
</dbReference>
<feature type="domain" description="SGNH hydrolase-type esterase" evidence="4">
    <location>
        <begin position="36"/>
        <end position="275"/>
    </location>
</feature>